<proteinExistence type="predicted"/>
<keyword evidence="2" id="KW-1185">Reference proteome</keyword>
<reference evidence="1 2" key="1">
    <citation type="journal article" date="2017" name="Nature">
        <title>The Apostasia genome and the evolution of orchids.</title>
        <authorList>
            <person name="Zhang G.Q."/>
            <person name="Liu K.W."/>
            <person name="Li Z."/>
            <person name="Lohaus R."/>
            <person name="Hsiao Y.Y."/>
            <person name="Niu S.C."/>
            <person name="Wang J.Y."/>
            <person name="Lin Y.C."/>
            <person name="Xu Q."/>
            <person name="Chen L.J."/>
            <person name="Yoshida K."/>
            <person name="Fujiwara S."/>
            <person name="Wang Z.W."/>
            <person name="Zhang Y.Q."/>
            <person name="Mitsuda N."/>
            <person name="Wang M."/>
            <person name="Liu G.H."/>
            <person name="Pecoraro L."/>
            <person name="Huang H.X."/>
            <person name="Xiao X.J."/>
            <person name="Lin M."/>
            <person name="Wu X.Y."/>
            <person name="Wu W.L."/>
            <person name="Chen Y.Y."/>
            <person name="Chang S.B."/>
            <person name="Sakamoto S."/>
            <person name="Ohme-Takagi M."/>
            <person name="Yagi M."/>
            <person name="Zeng S.J."/>
            <person name="Shen C.Y."/>
            <person name="Yeh C.M."/>
            <person name="Luo Y.B."/>
            <person name="Tsai W.C."/>
            <person name="Van de Peer Y."/>
            <person name="Liu Z.J."/>
        </authorList>
    </citation>
    <scope>NUCLEOTIDE SEQUENCE [LARGE SCALE GENOMIC DNA]</scope>
    <source>
        <strain evidence="2">cv. Shenzhen</strain>
        <tissue evidence="1">Stem</tissue>
    </source>
</reference>
<name>A0A2I0AFX5_9ASPA</name>
<evidence type="ECO:0000313" key="2">
    <source>
        <dbReference type="Proteomes" id="UP000236161"/>
    </source>
</evidence>
<gene>
    <name evidence="1" type="ORF">AXF42_Ash000274</name>
</gene>
<dbReference type="Proteomes" id="UP000236161">
    <property type="component" value="Unassembled WGS sequence"/>
</dbReference>
<evidence type="ECO:0000313" key="1">
    <source>
        <dbReference type="EMBL" id="PKA54441.1"/>
    </source>
</evidence>
<dbReference type="EMBL" id="KZ451982">
    <property type="protein sequence ID" value="PKA54441.1"/>
    <property type="molecule type" value="Genomic_DNA"/>
</dbReference>
<accession>A0A2I0AFX5</accession>
<sequence length="57" mass="6791">MIKTQRDMIRNITDRQNESAVTLADAIRSLEGKIREEFLTYRMERIDDRSPSRSTFQ</sequence>
<organism evidence="1 2">
    <name type="scientific">Apostasia shenzhenica</name>
    <dbReference type="NCBI Taxonomy" id="1088818"/>
    <lineage>
        <taxon>Eukaryota</taxon>
        <taxon>Viridiplantae</taxon>
        <taxon>Streptophyta</taxon>
        <taxon>Embryophyta</taxon>
        <taxon>Tracheophyta</taxon>
        <taxon>Spermatophyta</taxon>
        <taxon>Magnoliopsida</taxon>
        <taxon>Liliopsida</taxon>
        <taxon>Asparagales</taxon>
        <taxon>Orchidaceae</taxon>
        <taxon>Apostasioideae</taxon>
        <taxon>Apostasia</taxon>
    </lineage>
</organism>
<dbReference type="AlphaFoldDB" id="A0A2I0AFX5"/>
<protein>
    <submittedName>
        <fullName evidence="1">Uncharacterized protein</fullName>
    </submittedName>
</protein>